<organism evidence="7 8">
    <name type="scientific">Fibrella aquatilis</name>
    <dbReference type="NCBI Taxonomy" id="2817059"/>
    <lineage>
        <taxon>Bacteria</taxon>
        <taxon>Pseudomonadati</taxon>
        <taxon>Bacteroidota</taxon>
        <taxon>Cytophagia</taxon>
        <taxon>Cytophagales</taxon>
        <taxon>Spirosomataceae</taxon>
        <taxon>Fibrella</taxon>
    </lineage>
</organism>
<proteinExistence type="predicted"/>
<keyword evidence="4 6" id="KW-1133">Transmembrane helix</keyword>
<dbReference type="EMBL" id="JAFMYU010000003">
    <property type="protein sequence ID" value="MBO0930564.1"/>
    <property type="molecule type" value="Genomic_DNA"/>
</dbReference>
<evidence type="ECO:0000256" key="5">
    <source>
        <dbReference type="ARBA" id="ARBA00023136"/>
    </source>
</evidence>
<dbReference type="CDD" id="cd13964">
    <property type="entry name" value="PT_UbiA_1"/>
    <property type="match status" value="1"/>
</dbReference>
<name>A0A939JX14_9BACT</name>
<dbReference type="Pfam" id="PF01040">
    <property type="entry name" value="UbiA"/>
    <property type="match status" value="1"/>
</dbReference>
<comment type="subcellular location">
    <subcellularLocation>
        <location evidence="1">Membrane</location>
        <topology evidence="1">Multi-pass membrane protein</topology>
    </subcellularLocation>
</comment>
<keyword evidence="8" id="KW-1185">Reference proteome</keyword>
<feature type="transmembrane region" description="Helical" evidence="6">
    <location>
        <begin position="273"/>
        <end position="292"/>
    </location>
</feature>
<feature type="transmembrane region" description="Helical" evidence="6">
    <location>
        <begin position="112"/>
        <end position="128"/>
    </location>
</feature>
<evidence type="ECO:0000256" key="1">
    <source>
        <dbReference type="ARBA" id="ARBA00004141"/>
    </source>
</evidence>
<feature type="transmembrane region" description="Helical" evidence="6">
    <location>
        <begin position="12"/>
        <end position="31"/>
    </location>
</feature>
<dbReference type="RefSeq" id="WP_207334519.1">
    <property type="nucleotide sequence ID" value="NZ_JAFMYU010000003.1"/>
</dbReference>
<dbReference type="AlphaFoldDB" id="A0A939JX14"/>
<gene>
    <name evidence="7" type="primary">eboC</name>
    <name evidence="7" type="ORF">J2I48_06140</name>
</gene>
<comment type="caution">
    <text evidence="7">The sequence shown here is derived from an EMBL/GenBank/DDBJ whole genome shotgun (WGS) entry which is preliminary data.</text>
</comment>
<evidence type="ECO:0000313" key="8">
    <source>
        <dbReference type="Proteomes" id="UP000664795"/>
    </source>
</evidence>
<dbReference type="GO" id="GO:0016020">
    <property type="term" value="C:membrane"/>
    <property type="evidence" value="ECO:0007669"/>
    <property type="project" value="UniProtKB-SubCell"/>
</dbReference>
<evidence type="ECO:0000313" key="7">
    <source>
        <dbReference type="EMBL" id="MBO0930564.1"/>
    </source>
</evidence>
<dbReference type="InterPro" id="IPR050475">
    <property type="entry name" value="Prenyltransferase_related"/>
</dbReference>
<dbReference type="PANTHER" id="PTHR42723">
    <property type="entry name" value="CHLOROPHYLL SYNTHASE"/>
    <property type="match status" value="1"/>
</dbReference>
<dbReference type="Gene3D" id="1.10.357.140">
    <property type="entry name" value="UbiA prenyltransferase"/>
    <property type="match status" value="1"/>
</dbReference>
<dbReference type="InterPro" id="IPR044878">
    <property type="entry name" value="UbiA_sf"/>
</dbReference>
<feature type="transmembrane region" description="Helical" evidence="6">
    <location>
        <begin position="249"/>
        <end position="267"/>
    </location>
</feature>
<feature type="transmembrane region" description="Helical" evidence="6">
    <location>
        <begin position="43"/>
        <end position="64"/>
    </location>
</feature>
<dbReference type="NCBIfam" id="NF035940">
    <property type="entry name" value="prenyl_rel_EboC"/>
    <property type="match status" value="1"/>
</dbReference>
<feature type="transmembrane region" description="Helical" evidence="6">
    <location>
        <begin position="192"/>
        <end position="210"/>
    </location>
</feature>
<evidence type="ECO:0000256" key="4">
    <source>
        <dbReference type="ARBA" id="ARBA00022989"/>
    </source>
</evidence>
<evidence type="ECO:0000256" key="3">
    <source>
        <dbReference type="ARBA" id="ARBA00022692"/>
    </source>
</evidence>
<feature type="transmembrane region" description="Helical" evidence="6">
    <location>
        <begin position="162"/>
        <end position="180"/>
    </location>
</feature>
<keyword evidence="3 6" id="KW-0812">Transmembrane</keyword>
<keyword evidence="2" id="KW-1003">Cell membrane</keyword>
<evidence type="ECO:0000256" key="6">
    <source>
        <dbReference type="SAM" id="Phobius"/>
    </source>
</evidence>
<protein>
    <submittedName>
        <fullName evidence="7">UbiA-like protein EboC</fullName>
    </submittedName>
</protein>
<dbReference type="GO" id="GO:0016765">
    <property type="term" value="F:transferase activity, transferring alkyl or aryl (other than methyl) groups"/>
    <property type="evidence" value="ECO:0007669"/>
    <property type="project" value="InterPro"/>
</dbReference>
<accession>A0A939JX14</accession>
<keyword evidence="5 6" id="KW-0472">Membrane</keyword>
<evidence type="ECO:0000256" key="2">
    <source>
        <dbReference type="ARBA" id="ARBA00022475"/>
    </source>
</evidence>
<dbReference type="InterPro" id="IPR000537">
    <property type="entry name" value="UbiA_prenyltransferase"/>
</dbReference>
<dbReference type="PANTHER" id="PTHR42723:SF1">
    <property type="entry name" value="CHLOROPHYLL SYNTHASE, CHLOROPLASTIC"/>
    <property type="match status" value="1"/>
</dbReference>
<feature type="transmembrane region" description="Helical" evidence="6">
    <location>
        <begin position="216"/>
        <end position="237"/>
    </location>
</feature>
<sequence length="294" mass="31015">MIKPYLQLMRPANLLTAAADILAGASLAPLAGLLSPFSSGQPVWLLVLSTIGLYGGGVVLNDVFDAQLDAVERPERPIPSGRVPVEQASALGVGLLALGITLAFFYGQTSGWLALLVAGLAVFYDRFGKHQSLFGPINMGLCRGVNLLLGVSATGAGAVHQLWWLGIVPMIYIAAITMISRDEVHGGKQRTLYFAGCLYLLVSACQLWMASRALTLPITIGFVLLHLILIGRPLLTAIQNPVGPNIGKAVKAGVLSLIVMDAAWVSVSGNWPLALGVLLLLPLSIPVAKYFAVT</sequence>
<reference evidence="7 8" key="1">
    <citation type="submission" date="2021-03" db="EMBL/GenBank/DDBJ databases">
        <title>Fibrella sp. HMF5036 genome sequencing and assembly.</title>
        <authorList>
            <person name="Kang H."/>
            <person name="Kim H."/>
            <person name="Bae S."/>
            <person name="Joh K."/>
        </authorList>
    </citation>
    <scope>NUCLEOTIDE SEQUENCE [LARGE SCALE GENOMIC DNA]</scope>
    <source>
        <strain evidence="7 8">HMF5036</strain>
    </source>
</reference>
<dbReference type="Proteomes" id="UP000664795">
    <property type="component" value="Unassembled WGS sequence"/>
</dbReference>